<keyword evidence="3" id="KW-1185">Reference proteome</keyword>
<gene>
    <name evidence="2" type="ORF">JHL15_16235</name>
</gene>
<organism evidence="2 3">
    <name type="scientific">Chryseobacterium paridis</name>
    <dbReference type="NCBI Taxonomy" id="2800328"/>
    <lineage>
        <taxon>Bacteria</taxon>
        <taxon>Pseudomonadati</taxon>
        <taxon>Bacteroidota</taxon>
        <taxon>Flavobacteriia</taxon>
        <taxon>Flavobacteriales</taxon>
        <taxon>Weeksellaceae</taxon>
        <taxon>Chryseobacterium group</taxon>
        <taxon>Chryseobacterium</taxon>
    </lineage>
</organism>
<dbReference type="Proteomes" id="UP000628669">
    <property type="component" value="Unassembled WGS sequence"/>
</dbReference>
<feature type="transmembrane region" description="Helical" evidence="1">
    <location>
        <begin position="183"/>
        <end position="205"/>
    </location>
</feature>
<keyword evidence="1" id="KW-0812">Transmembrane</keyword>
<evidence type="ECO:0000313" key="2">
    <source>
        <dbReference type="EMBL" id="MBK1897314.1"/>
    </source>
</evidence>
<dbReference type="RefSeq" id="WP_234047794.1">
    <property type="nucleotide sequence ID" value="NZ_JAENHK010000010.1"/>
</dbReference>
<name>A0ABS1FY38_9FLAO</name>
<dbReference type="EMBL" id="JAENHK010000010">
    <property type="protein sequence ID" value="MBK1897314.1"/>
    <property type="molecule type" value="Genomic_DNA"/>
</dbReference>
<keyword evidence="1" id="KW-1133">Transmembrane helix</keyword>
<protein>
    <submittedName>
        <fullName evidence="2">Uncharacterized protein</fullName>
    </submittedName>
</protein>
<keyword evidence="1" id="KW-0472">Membrane</keyword>
<feature type="transmembrane region" description="Helical" evidence="1">
    <location>
        <begin position="6"/>
        <end position="28"/>
    </location>
</feature>
<feature type="transmembrane region" description="Helical" evidence="1">
    <location>
        <begin position="152"/>
        <end position="177"/>
    </location>
</feature>
<proteinExistence type="predicted"/>
<evidence type="ECO:0000313" key="3">
    <source>
        <dbReference type="Proteomes" id="UP000628669"/>
    </source>
</evidence>
<accession>A0ABS1FY38</accession>
<feature type="transmembrane region" description="Helical" evidence="1">
    <location>
        <begin position="96"/>
        <end position="115"/>
    </location>
</feature>
<feature type="transmembrane region" description="Helical" evidence="1">
    <location>
        <begin position="121"/>
        <end position="140"/>
    </location>
</feature>
<comment type="caution">
    <text evidence="2">The sequence shown here is derived from an EMBL/GenBank/DDBJ whole genome shotgun (WGS) entry which is preliminary data.</text>
</comment>
<sequence length="215" mass="24752">MVLSYNSLSLYLQVVINLTLLTGLILLVRNGIKTMEVIMLFLSGEFALELTDLVDRLLKLNTLNTYNYALSQFLGLVLLTEIYSRYFLKVPAFVKWIISGYAMIFLVINILNIYHGRAVTFYSNIISSIIICSFAATYCIKILQKGKVEKSLFIVNIFVFLFFSVECLISTTFNFLVTNHLEWVAPIWLFRGVLLWCFYLAFINLGCRSGKIRAW</sequence>
<reference evidence="3" key="1">
    <citation type="submission" date="2021-01" db="EMBL/GenBank/DDBJ databases">
        <title>Genome public.</title>
        <authorList>
            <person name="Liu C."/>
            <person name="Sun Q."/>
        </authorList>
    </citation>
    <scope>NUCLEOTIDE SEQUENCE [LARGE SCALE GENOMIC DNA]</scope>
    <source>
        <strain evidence="3">YIM B02567</strain>
    </source>
</reference>
<evidence type="ECO:0000256" key="1">
    <source>
        <dbReference type="SAM" id="Phobius"/>
    </source>
</evidence>